<gene>
    <name evidence="2" type="ORF">MG293_000147</name>
</gene>
<protein>
    <submittedName>
        <fullName evidence="2">Uncharacterized protein</fullName>
    </submittedName>
</protein>
<name>A0AAD4UJU1_OVIAM</name>
<organism evidence="2 3">
    <name type="scientific">Ovis ammon polii</name>
    <dbReference type="NCBI Taxonomy" id="230172"/>
    <lineage>
        <taxon>Eukaryota</taxon>
        <taxon>Metazoa</taxon>
        <taxon>Chordata</taxon>
        <taxon>Craniata</taxon>
        <taxon>Vertebrata</taxon>
        <taxon>Euteleostomi</taxon>
        <taxon>Mammalia</taxon>
        <taxon>Eutheria</taxon>
        <taxon>Laurasiatheria</taxon>
        <taxon>Artiodactyla</taxon>
        <taxon>Ruminantia</taxon>
        <taxon>Pecora</taxon>
        <taxon>Bovidae</taxon>
        <taxon>Caprinae</taxon>
        <taxon>Ovis</taxon>
    </lineage>
</organism>
<evidence type="ECO:0000313" key="2">
    <source>
        <dbReference type="EMBL" id="KAI4547817.1"/>
    </source>
</evidence>
<reference evidence="2" key="1">
    <citation type="submission" date="2022-03" db="EMBL/GenBank/DDBJ databases">
        <title>Genomic analyses of argali, domestic sheep and their hybrids provide insights into chromosomal evolution, heterosis and genetic basis of agronomic traits.</title>
        <authorList>
            <person name="Li M."/>
        </authorList>
    </citation>
    <scope>NUCLEOTIDE SEQUENCE</scope>
    <source>
        <strain evidence="2">CAU-MHL-2022a</strain>
        <tissue evidence="2">Skin</tissue>
    </source>
</reference>
<dbReference type="EMBL" id="JAKZEL010000001">
    <property type="protein sequence ID" value="KAI4547817.1"/>
    <property type="molecule type" value="Genomic_DNA"/>
</dbReference>
<dbReference type="AlphaFoldDB" id="A0AAD4UJU1"/>
<feature type="region of interest" description="Disordered" evidence="1">
    <location>
        <begin position="56"/>
        <end position="88"/>
    </location>
</feature>
<keyword evidence="3" id="KW-1185">Reference proteome</keyword>
<feature type="region of interest" description="Disordered" evidence="1">
    <location>
        <begin position="30"/>
        <end position="49"/>
    </location>
</feature>
<dbReference type="Proteomes" id="UP001214576">
    <property type="component" value="Unassembled WGS sequence"/>
</dbReference>
<comment type="caution">
    <text evidence="2">The sequence shown here is derived from an EMBL/GenBank/DDBJ whole genome shotgun (WGS) entry which is preliminary data.</text>
</comment>
<proteinExistence type="predicted"/>
<evidence type="ECO:0000313" key="3">
    <source>
        <dbReference type="Proteomes" id="UP001214576"/>
    </source>
</evidence>
<sequence>MAEEIWTSSRMESFFPKKVKETGFPPIVSRCSSESGSAKRKVRAVPQIKAPQPQRILMNTTSSPASGERACWSGEDPGGPARTVPTSGAATWSCSDIHWVMDTPGLPPPQTHLASPPEAELQDPLLQPPTRTCC</sequence>
<evidence type="ECO:0000256" key="1">
    <source>
        <dbReference type="SAM" id="MobiDB-lite"/>
    </source>
</evidence>
<accession>A0AAD4UJU1</accession>
<feature type="region of interest" description="Disordered" evidence="1">
    <location>
        <begin position="102"/>
        <end position="134"/>
    </location>
</feature>